<reference evidence="5 6" key="1">
    <citation type="journal article" date="2017" name="Genome Biol. Evol.">
        <title>Phytophthora megakarya and P. palmivora, closely related causal agents of cacao black pod rot, underwent increases in genome sizes and gene numbers by different mechanisms.</title>
        <authorList>
            <person name="Ali S.S."/>
            <person name="Shao J."/>
            <person name="Lary D.J."/>
            <person name="Kronmiller B."/>
            <person name="Shen D."/>
            <person name="Strem M.D."/>
            <person name="Amoako-Attah I."/>
            <person name="Akrofi A.Y."/>
            <person name="Begoude B.A."/>
            <person name="Ten Hoopen G.M."/>
            <person name="Coulibaly K."/>
            <person name="Kebe B.I."/>
            <person name="Melnick R.L."/>
            <person name="Guiltinan M.J."/>
            <person name="Tyler B.M."/>
            <person name="Meinhardt L.W."/>
            <person name="Bailey B.A."/>
        </authorList>
    </citation>
    <scope>NUCLEOTIDE SEQUENCE [LARGE SCALE GENOMIC DNA]</scope>
    <source>
        <strain evidence="6">sbr112.9</strain>
    </source>
</reference>
<dbReference type="GO" id="GO:0006351">
    <property type="term" value="P:DNA-templated transcription"/>
    <property type="evidence" value="ECO:0007669"/>
    <property type="project" value="InterPro"/>
</dbReference>
<dbReference type="GO" id="GO:0003677">
    <property type="term" value="F:DNA binding"/>
    <property type="evidence" value="ECO:0007669"/>
    <property type="project" value="TreeGrafter"/>
</dbReference>
<protein>
    <recommendedName>
        <fullName evidence="4">DIRP domain-containing protein</fullName>
    </recommendedName>
</protein>
<dbReference type="OrthoDB" id="2339771at2759"/>
<feature type="domain" description="DIRP" evidence="4">
    <location>
        <begin position="84"/>
        <end position="171"/>
    </location>
</feature>
<evidence type="ECO:0000256" key="3">
    <source>
        <dbReference type="SAM" id="MobiDB-lite"/>
    </source>
</evidence>
<evidence type="ECO:0000256" key="1">
    <source>
        <dbReference type="ARBA" id="ARBA00004123"/>
    </source>
</evidence>
<comment type="caution">
    <text evidence="5">The sequence shown here is derived from an EMBL/GenBank/DDBJ whole genome shotgun (WGS) entry which is preliminary data.</text>
</comment>
<dbReference type="PANTHER" id="PTHR21689:SF2">
    <property type="entry name" value="PROTEIN LIN-9 HOMOLOG"/>
    <property type="match status" value="1"/>
</dbReference>
<dbReference type="InterPro" id="IPR033471">
    <property type="entry name" value="DIRP"/>
</dbReference>
<dbReference type="GO" id="GO:0005654">
    <property type="term" value="C:nucleoplasm"/>
    <property type="evidence" value="ECO:0007669"/>
    <property type="project" value="TreeGrafter"/>
</dbReference>
<dbReference type="GO" id="GO:0051726">
    <property type="term" value="P:regulation of cell cycle"/>
    <property type="evidence" value="ECO:0007669"/>
    <property type="project" value="TreeGrafter"/>
</dbReference>
<dbReference type="SMART" id="SM01135">
    <property type="entry name" value="DIRP"/>
    <property type="match status" value="1"/>
</dbReference>
<evidence type="ECO:0000313" key="6">
    <source>
        <dbReference type="Proteomes" id="UP000237271"/>
    </source>
</evidence>
<dbReference type="GO" id="GO:0017053">
    <property type="term" value="C:transcription repressor complex"/>
    <property type="evidence" value="ECO:0007669"/>
    <property type="project" value="InterPro"/>
</dbReference>
<dbReference type="GO" id="GO:0006357">
    <property type="term" value="P:regulation of transcription by RNA polymerase II"/>
    <property type="evidence" value="ECO:0007669"/>
    <property type="project" value="TreeGrafter"/>
</dbReference>
<name>A0A2P4XRN0_9STRA</name>
<dbReference type="EMBL" id="NCKW01008337">
    <property type="protein sequence ID" value="POM68204.1"/>
    <property type="molecule type" value="Genomic_DNA"/>
</dbReference>
<organism evidence="5 6">
    <name type="scientific">Phytophthora palmivora</name>
    <dbReference type="NCBI Taxonomy" id="4796"/>
    <lineage>
        <taxon>Eukaryota</taxon>
        <taxon>Sar</taxon>
        <taxon>Stramenopiles</taxon>
        <taxon>Oomycota</taxon>
        <taxon>Peronosporomycetes</taxon>
        <taxon>Peronosporales</taxon>
        <taxon>Peronosporaceae</taxon>
        <taxon>Phytophthora</taxon>
    </lineage>
</organism>
<keyword evidence="6" id="KW-1185">Reference proteome</keyword>
<evidence type="ECO:0000259" key="4">
    <source>
        <dbReference type="SMART" id="SM01135"/>
    </source>
</evidence>
<dbReference type="Proteomes" id="UP000237271">
    <property type="component" value="Unassembled WGS sequence"/>
</dbReference>
<feature type="compositionally biased region" description="Basic residues" evidence="3">
    <location>
        <begin position="48"/>
        <end position="60"/>
    </location>
</feature>
<feature type="compositionally biased region" description="Basic and acidic residues" evidence="3">
    <location>
        <begin position="1"/>
        <end position="12"/>
    </location>
</feature>
<dbReference type="InterPro" id="IPR010561">
    <property type="entry name" value="LIN-9/ALY1"/>
</dbReference>
<evidence type="ECO:0000256" key="2">
    <source>
        <dbReference type="ARBA" id="ARBA00023242"/>
    </source>
</evidence>
<dbReference type="Pfam" id="PF06584">
    <property type="entry name" value="DIRP"/>
    <property type="match status" value="1"/>
</dbReference>
<accession>A0A2P4XRN0</accession>
<gene>
    <name evidence="5" type="ORF">PHPALM_15664</name>
</gene>
<dbReference type="PANTHER" id="PTHR21689">
    <property type="entry name" value="LIN-9"/>
    <property type="match status" value="1"/>
</dbReference>
<feature type="region of interest" description="Disordered" evidence="3">
    <location>
        <begin position="35"/>
        <end position="61"/>
    </location>
</feature>
<proteinExistence type="predicted"/>
<evidence type="ECO:0000313" key="5">
    <source>
        <dbReference type="EMBL" id="POM68204.1"/>
    </source>
</evidence>
<keyword evidence="2" id="KW-0539">Nucleus</keyword>
<feature type="region of interest" description="Disordered" evidence="3">
    <location>
        <begin position="1"/>
        <end position="20"/>
    </location>
</feature>
<sequence length="262" mass="30219">MDVKQEPMEHNDRSRKKRRMEKLLATDQLATLRVQAEETVESAERTKRGGRKSSTPRRSRFWIPRGDDRKLQGPKFELSWCHWFYSYIDVDFFRHNEFVQCLGGMVLEKITAAARPIWSSVRASMGHSRQLSPLFFDHEKEKPESYRAVKCRLDLAKMLFRLATVVAFHTTEETCQVNFCRNTSHVDTVTCNLNNVMVLDFPSTKPAATTLLRRENGVRGTFATPKTVDSVGDRYHEEKISAVLTVKSLLHRKENLISVSAI</sequence>
<comment type="subcellular location">
    <subcellularLocation>
        <location evidence="1">Nucleus</location>
    </subcellularLocation>
</comment>
<dbReference type="AlphaFoldDB" id="A0A2P4XRN0"/>